<dbReference type="InterPro" id="IPR001650">
    <property type="entry name" value="Helicase_C-like"/>
</dbReference>
<dbReference type="OrthoDB" id="9803459at2"/>
<dbReference type="GO" id="GO:0004519">
    <property type="term" value="F:endonuclease activity"/>
    <property type="evidence" value="ECO:0007669"/>
    <property type="project" value="UniProtKB-KW"/>
</dbReference>
<dbReference type="PATRIC" id="fig|1489064.4.peg.2219"/>
<dbReference type="Pfam" id="PF08463">
    <property type="entry name" value="EcoEI_R_C"/>
    <property type="match status" value="1"/>
</dbReference>
<dbReference type="AlphaFoldDB" id="A0A0H2MH27"/>
<feature type="region of interest" description="Disordered" evidence="1">
    <location>
        <begin position="547"/>
        <end position="586"/>
    </location>
</feature>
<protein>
    <submittedName>
        <fullName evidence="3">Restriction endonuclease subunit R</fullName>
    </submittedName>
</protein>
<evidence type="ECO:0000256" key="1">
    <source>
        <dbReference type="SAM" id="MobiDB-lite"/>
    </source>
</evidence>
<dbReference type="SMART" id="SM00487">
    <property type="entry name" value="DEXDc"/>
    <property type="match status" value="1"/>
</dbReference>
<sequence length="779" mass="88463">MSRNEAQTRLDLIDPALLAAGWSVVEGSRISVEHTITQGRLVGGGRRAQSLAADYVLIYRNKKLAVIEAKAEKYPVSEGRPQAVEYAERLQVRFAYSTNGKGLYEIDTKTGKEVELSSMGAVPSPETLWNRIYHVENYWRDRFAEVAFEDRGGTWQPRYYQDNAIERSLDAIASGKDRILLTLATGTGKTAIAFQLAWKLFQSRWNLTREPTRRPRILFLADRNILADQAYNSFSAFAEDALVRIAPDEVRKKGRVPKNANIFFTIFQTFMSGPDGIPYFGDYPEDFFDFIIIDECHRGGAKDESAWRDILEYFEPAVQLGLTATPKRKGNVDTYSYFGRPVYEYSLKEGINDGFLTPFRVRQITTTMDDYVFTPGDTILEGADIIEEGKRYREQDFNKSGGIVIKEREAKRVEIFMDEANQQEKAIVFCKGQPHAALIRDLINQVKESSDLHYCERVGADDGARGEAFLRTFQDNEKTVPTVLTTSTKLSTGVDARNVRNIVLLRPVQSMIEFKQIVGRGTRLFDDKDYFTIYDFCKNYEMFEDPEWDGEPLDPADRPVRPSKPDEDGEPTGMEDEPGGYDPGEPEEKQTIVIKLADGSARRIQHMAATSFWGPDGKPVSSAQFINRLFGELPELFKDEDELRMLWGKPDTRKALIQGLEERGYGEAVLSEVAKLIDAQQSDLFDVLAYIAFAMDPITRTERVDTHKDVILRDYDDKLQAFLEFVLGQYEEQGVQELDQAKLPSLLELKYSSTGDAAHHLGGIPRIRDAFVGFQRHLY</sequence>
<dbReference type="Gene3D" id="3.90.1570.30">
    <property type="match status" value="1"/>
</dbReference>
<organism evidence="3 4">
    <name type="scientific">Kiloniella spongiae</name>
    <dbReference type="NCBI Taxonomy" id="1489064"/>
    <lineage>
        <taxon>Bacteria</taxon>
        <taxon>Pseudomonadati</taxon>
        <taxon>Pseudomonadota</taxon>
        <taxon>Alphaproteobacteria</taxon>
        <taxon>Rhodospirillales</taxon>
        <taxon>Kiloniellaceae</taxon>
        <taxon>Kiloniella</taxon>
    </lineage>
</organism>
<keyword evidence="3" id="KW-0255">Endonuclease</keyword>
<dbReference type="PANTHER" id="PTHR47396:SF1">
    <property type="entry name" value="ATP-DEPENDENT HELICASE IRC3-RELATED"/>
    <property type="match status" value="1"/>
</dbReference>
<dbReference type="InterPro" id="IPR014001">
    <property type="entry name" value="Helicase_ATP-bd"/>
</dbReference>
<keyword evidence="4" id="KW-1185">Reference proteome</keyword>
<dbReference type="InterPro" id="IPR013670">
    <property type="entry name" value="EcoEI_R_C_dom"/>
</dbReference>
<dbReference type="STRING" id="1489064.WH96_05065"/>
<dbReference type="Pfam" id="PF04851">
    <property type="entry name" value="ResIII"/>
    <property type="match status" value="1"/>
</dbReference>
<dbReference type="GO" id="GO:0005829">
    <property type="term" value="C:cytosol"/>
    <property type="evidence" value="ECO:0007669"/>
    <property type="project" value="TreeGrafter"/>
</dbReference>
<comment type="caution">
    <text evidence="3">The sequence shown here is derived from an EMBL/GenBank/DDBJ whole genome shotgun (WGS) entry which is preliminary data.</text>
</comment>
<dbReference type="PANTHER" id="PTHR47396">
    <property type="entry name" value="TYPE I RESTRICTION ENZYME ECOKI R PROTEIN"/>
    <property type="match status" value="1"/>
</dbReference>
<dbReference type="GO" id="GO:0006304">
    <property type="term" value="P:DNA modification"/>
    <property type="evidence" value="ECO:0007669"/>
    <property type="project" value="InterPro"/>
</dbReference>
<dbReference type="RefSeq" id="WP_047763033.1">
    <property type="nucleotide sequence ID" value="NZ_LAQL01000003.1"/>
</dbReference>
<gene>
    <name evidence="3" type="ORF">WH96_05065</name>
</gene>
<name>A0A0H2MH27_9PROT</name>
<keyword evidence="3" id="KW-0540">Nuclease</keyword>
<dbReference type="GO" id="GO:0016787">
    <property type="term" value="F:hydrolase activity"/>
    <property type="evidence" value="ECO:0007669"/>
    <property type="project" value="InterPro"/>
</dbReference>
<dbReference type="CDD" id="cd18032">
    <property type="entry name" value="DEXHc_RE_I_III_res"/>
    <property type="match status" value="1"/>
</dbReference>
<dbReference type="GO" id="GO:0003677">
    <property type="term" value="F:DNA binding"/>
    <property type="evidence" value="ECO:0007669"/>
    <property type="project" value="InterPro"/>
</dbReference>
<evidence type="ECO:0000259" key="2">
    <source>
        <dbReference type="PROSITE" id="PS51192"/>
    </source>
</evidence>
<proteinExistence type="predicted"/>
<dbReference type="NCBIfam" id="NF046051">
    <property type="entry name" value="restrict_EcoAI"/>
    <property type="match status" value="1"/>
</dbReference>
<dbReference type="Pfam" id="PF00271">
    <property type="entry name" value="Helicase_C"/>
    <property type="match status" value="1"/>
</dbReference>
<evidence type="ECO:0000313" key="4">
    <source>
        <dbReference type="Proteomes" id="UP000035444"/>
    </source>
</evidence>
<feature type="compositionally biased region" description="Basic and acidic residues" evidence="1">
    <location>
        <begin position="555"/>
        <end position="566"/>
    </location>
</feature>
<dbReference type="CDD" id="cd18799">
    <property type="entry name" value="SF2_C_EcoAI-like"/>
    <property type="match status" value="1"/>
</dbReference>
<dbReference type="PROSITE" id="PS51192">
    <property type="entry name" value="HELICASE_ATP_BIND_1"/>
    <property type="match status" value="1"/>
</dbReference>
<dbReference type="Gene3D" id="3.40.50.300">
    <property type="entry name" value="P-loop containing nucleotide triphosphate hydrolases"/>
    <property type="match status" value="2"/>
</dbReference>
<dbReference type="SUPFAM" id="SSF52540">
    <property type="entry name" value="P-loop containing nucleoside triphosphate hydrolases"/>
    <property type="match status" value="2"/>
</dbReference>
<dbReference type="InterPro" id="IPR050742">
    <property type="entry name" value="Helicase_Restrict-Modif_Enz"/>
</dbReference>
<dbReference type="InterPro" id="IPR027417">
    <property type="entry name" value="P-loop_NTPase"/>
</dbReference>
<keyword evidence="3" id="KW-0378">Hydrolase</keyword>
<accession>A0A0H2MH27</accession>
<dbReference type="InterPro" id="IPR006935">
    <property type="entry name" value="Helicase/UvrB_N"/>
</dbReference>
<reference evidence="3 4" key="1">
    <citation type="submission" date="2015-03" db="EMBL/GenBank/DDBJ databases">
        <title>Genome Sequence of Kiloniella spongiae MEBiC09566, isolated from a marine sponge.</title>
        <authorList>
            <person name="Shao Z."/>
            <person name="Wang L."/>
            <person name="Li X."/>
        </authorList>
    </citation>
    <scope>NUCLEOTIDE SEQUENCE [LARGE SCALE GENOMIC DNA]</scope>
    <source>
        <strain evidence="3 4">MEBiC09566</strain>
    </source>
</reference>
<feature type="domain" description="Helicase ATP-binding" evidence="2">
    <location>
        <begin position="170"/>
        <end position="344"/>
    </location>
</feature>
<dbReference type="Proteomes" id="UP000035444">
    <property type="component" value="Unassembled WGS sequence"/>
</dbReference>
<dbReference type="EMBL" id="LAQL01000003">
    <property type="protein sequence ID" value="KLN61698.1"/>
    <property type="molecule type" value="Genomic_DNA"/>
</dbReference>
<evidence type="ECO:0000313" key="3">
    <source>
        <dbReference type="EMBL" id="KLN61698.1"/>
    </source>
</evidence>
<dbReference type="GO" id="GO:0005524">
    <property type="term" value="F:ATP binding"/>
    <property type="evidence" value="ECO:0007669"/>
    <property type="project" value="InterPro"/>
</dbReference>
<feature type="compositionally biased region" description="Acidic residues" evidence="1">
    <location>
        <begin position="567"/>
        <end position="579"/>
    </location>
</feature>